<accession>A0A2H9T813</accession>
<evidence type="ECO:0000256" key="4">
    <source>
        <dbReference type="ARBA" id="ARBA00022692"/>
    </source>
</evidence>
<dbReference type="InterPro" id="IPR052029">
    <property type="entry name" value="PpiD_chaperone"/>
</dbReference>
<evidence type="ECO:0000256" key="10">
    <source>
        <dbReference type="ARBA" id="ARBA00042775"/>
    </source>
</evidence>
<keyword evidence="4 11" id="KW-0812">Transmembrane</keyword>
<dbReference type="SUPFAM" id="SSF54534">
    <property type="entry name" value="FKBP-like"/>
    <property type="match status" value="1"/>
</dbReference>
<comment type="similarity">
    <text evidence="8">Belongs to the PpiD chaperone family.</text>
</comment>
<proteinExistence type="inferred from homology"/>
<comment type="subcellular location">
    <subcellularLocation>
        <location evidence="1">Cell inner membrane</location>
        <topology evidence="1">Single-pass type II membrane protein</topology>
        <orientation evidence="1">Periplasmic side</orientation>
    </subcellularLocation>
</comment>
<dbReference type="Pfam" id="PF00639">
    <property type="entry name" value="Rotamase"/>
    <property type="match status" value="1"/>
</dbReference>
<sequence length="628" mass="70393">MLQSMREKARSWVTIVVVAVIAFMMAITGLESLSPSSGNKKVATVNGQDITERELLHAQEQQKRMLVQQMGEQFDPSMIDEKLLQDAVLNSLVDRLVQLQDAADNKMEISNDMLDTMIVSMPEFQQDGRFNQDRFRMLVRNIGMSPAQFRQMLKEESLLMQLRAGWTSSEFVTKAEMNTIHELENQKRDIGWTILPLASVEATIHLSEESIQAYYKDHENQFMTPEEVVISYLVLDRKKLAETVSVDEISIENEYQRRVESLKAKISPRVSTIIIAVNDKQNLESAEQKASEAVKQLNEGKSFSHVVAQYSDDKLSAKKGGDLGYVKPGFFGDRFDEVVASLKVGEMSDPIETRNGIQILTVTDRKIPDIPSLERLRKDIVAVLQDARAEGLYLEKSRELADISFEAADLAQPAEQMKLSLQESQAFSRNGGEGILSDRKIIEAAFSDDVLSLGANSDVIEIAPGKSVVLRIKQHNPSKQQTLEIVHNDISLQLKRKEGQKMLQDKAQGLVSRLQKGISGNLEWEKKKSAGRREEGVPREVIQAAFKMARPEENKMNYDTVTLSGGDMAIVSLNAVVDGGITDKSGEQNQMLSQYFANNKGRLVYSEYLQSLKAQADIEKKLTDTDGQ</sequence>
<evidence type="ECO:0000256" key="8">
    <source>
        <dbReference type="ARBA" id="ARBA00038408"/>
    </source>
</evidence>
<feature type="domain" description="PpiC" evidence="12">
    <location>
        <begin position="267"/>
        <end position="364"/>
    </location>
</feature>
<keyword evidence="3" id="KW-0997">Cell inner membrane</keyword>
<evidence type="ECO:0000256" key="7">
    <source>
        <dbReference type="ARBA" id="ARBA00023186"/>
    </source>
</evidence>
<comment type="caution">
    <text evidence="13">The sequence shown here is derived from an EMBL/GenBank/DDBJ whole genome shotgun (WGS) entry which is preliminary data.</text>
</comment>
<dbReference type="PANTHER" id="PTHR47529:SF1">
    <property type="entry name" value="PERIPLASMIC CHAPERONE PPID"/>
    <property type="match status" value="1"/>
</dbReference>
<dbReference type="GO" id="GO:0005886">
    <property type="term" value="C:plasma membrane"/>
    <property type="evidence" value="ECO:0007669"/>
    <property type="project" value="UniProtKB-SubCell"/>
</dbReference>
<evidence type="ECO:0000313" key="13">
    <source>
        <dbReference type="EMBL" id="PJE79298.1"/>
    </source>
</evidence>
<keyword evidence="13" id="KW-0413">Isomerase</keyword>
<keyword evidence="5 11" id="KW-1133">Transmembrane helix</keyword>
<dbReference type="InterPro" id="IPR027304">
    <property type="entry name" value="Trigger_fact/SurA_dom_sf"/>
</dbReference>
<evidence type="ECO:0000256" key="6">
    <source>
        <dbReference type="ARBA" id="ARBA00023136"/>
    </source>
</evidence>
<protein>
    <recommendedName>
        <fullName evidence="9">Periplasmic chaperone PpiD</fullName>
    </recommendedName>
    <alternativeName>
        <fullName evidence="10">Periplasmic folding chaperone</fullName>
    </alternativeName>
</protein>
<evidence type="ECO:0000256" key="1">
    <source>
        <dbReference type="ARBA" id="ARBA00004382"/>
    </source>
</evidence>
<keyword evidence="6 11" id="KW-0472">Membrane</keyword>
<evidence type="ECO:0000256" key="3">
    <source>
        <dbReference type="ARBA" id="ARBA00022519"/>
    </source>
</evidence>
<dbReference type="SUPFAM" id="SSF109998">
    <property type="entry name" value="Triger factor/SurA peptide-binding domain-like"/>
    <property type="match status" value="1"/>
</dbReference>
<name>A0A2H9T813_9ZZZZ</name>
<dbReference type="EMBL" id="NSIT01000079">
    <property type="protein sequence ID" value="PJE79298.1"/>
    <property type="molecule type" value="Genomic_DNA"/>
</dbReference>
<gene>
    <name evidence="13" type="primary">ppiD</name>
    <name evidence="13" type="ORF">CI610_01740</name>
</gene>
<dbReference type="Gene3D" id="3.10.50.40">
    <property type="match status" value="1"/>
</dbReference>
<evidence type="ECO:0000256" key="9">
    <source>
        <dbReference type="ARBA" id="ARBA00040743"/>
    </source>
</evidence>
<evidence type="ECO:0000256" key="5">
    <source>
        <dbReference type="ARBA" id="ARBA00022989"/>
    </source>
</evidence>
<feature type="transmembrane region" description="Helical" evidence="11">
    <location>
        <begin position="12"/>
        <end position="30"/>
    </location>
</feature>
<dbReference type="AlphaFoldDB" id="A0A2H9T813"/>
<keyword evidence="2" id="KW-1003">Cell membrane</keyword>
<dbReference type="InterPro" id="IPR000297">
    <property type="entry name" value="PPIase_PpiC"/>
</dbReference>
<evidence type="ECO:0000259" key="12">
    <source>
        <dbReference type="PROSITE" id="PS50198"/>
    </source>
</evidence>
<dbReference type="PANTHER" id="PTHR47529">
    <property type="entry name" value="PEPTIDYL-PROLYL CIS-TRANS ISOMERASE D"/>
    <property type="match status" value="1"/>
</dbReference>
<organism evidence="13">
    <name type="scientific">invertebrate metagenome</name>
    <dbReference type="NCBI Taxonomy" id="1711999"/>
    <lineage>
        <taxon>unclassified sequences</taxon>
        <taxon>metagenomes</taxon>
        <taxon>organismal metagenomes</taxon>
    </lineage>
</organism>
<dbReference type="InterPro" id="IPR046357">
    <property type="entry name" value="PPIase_dom_sf"/>
</dbReference>
<keyword evidence="7" id="KW-0143">Chaperone</keyword>
<dbReference type="Gene3D" id="1.10.4030.10">
    <property type="entry name" value="Porin chaperone SurA, peptide-binding domain"/>
    <property type="match status" value="1"/>
</dbReference>
<evidence type="ECO:0000256" key="2">
    <source>
        <dbReference type="ARBA" id="ARBA00022475"/>
    </source>
</evidence>
<dbReference type="GO" id="GO:0003755">
    <property type="term" value="F:peptidyl-prolyl cis-trans isomerase activity"/>
    <property type="evidence" value="ECO:0007669"/>
    <property type="project" value="InterPro"/>
</dbReference>
<evidence type="ECO:0000256" key="11">
    <source>
        <dbReference type="SAM" id="Phobius"/>
    </source>
</evidence>
<dbReference type="Pfam" id="PF13624">
    <property type="entry name" value="SurA_N_3"/>
    <property type="match status" value="1"/>
</dbReference>
<dbReference type="PROSITE" id="PS50198">
    <property type="entry name" value="PPIC_PPIASE_2"/>
    <property type="match status" value="1"/>
</dbReference>
<reference evidence="13" key="1">
    <citation type="journal article" date="2017" name="Appl. Environ. Microbiol.">
        <title>Molecular characterization of an Endozoicomonas-like organism causing infection in king scallop Pecten maximus L.</title>
        <authorList>
            <person name="Cano I."/>
            <person name="van Aerle R."/>
            <person name="Ross S."/>
            <person name="Verner-Jeffreys D.W."/>
            <person name="Paley R.K."/>
            <person name="Rimmer G."/>
            <person name="Ryder D."/>
            <person name="Hooper P."/>
            <person name="Stone D."/>
            <person name="Feist S.W."/>
        </authorList>
    </citation>
    <scope>NUCLEOTIDE SEQUENCE</scope>
</reference>